<sequence length="307" mass="34620">MSKSGEENNYSDNAGVPTAASANVEEFLECSNTVPSGSVDRIAVRLPPFWAEDAEIWFAQVEAQFEISGIKSDTTMYYQVIRELDHKIAREVRDIITRPPATEKYNKLKTELINRLSISREQRMRQLLTHEELGDRKPSQFLRHLRALAGDGVGDDFLRSLWSSRLPTHIQAIIASQKDTSLDQTATLADQIYDVAPSPAYQQQVASTDSFEGMLQRLEQSITTRIQNEMSQQIAQLSLQTSNGRSSGRGNSRGNWRSRSRSRSRGRVLSNECKPGMCWYHTNFSNKAKKCVSPCNFKKSENAHGSQ</sequence>
<keyword evidence="4" id="KW-1185">Reference proteome</keyword>
<reference evidence="3 4" key="1">
    <citation type="submission" date="2024-06" db="EMBL/GenBank/DDBJ databases">
        <title>A chromosome-level genome assembly of beet webworm, Loxostege sticticalis.</title>
        <authorList>
            <person name="Zhang Y."/>
        </authorList>
    </citation>
    <scope>NUCLEOTIDE SEQUENCE [LARGE SCALE GENOMIC DNA]</scope>
    <source>
        <strain evidence="3">AQ026</strain>
        <tissue evidence="3">Whole body</tissue>
    </source>
</reference>
<dbReference type="EMBL" id="JBEUOH010000021">
    <property type="protein sequence ID" value="KAL0868735.1"/>
    <property type="molecule type" value="Genomic_DNA"/>
</dbReference>
<protein>
    <recommendedName>
        <fullName evidence="2">DUF7041 domain-containing protein</fullName>
    </recommendedName>
</protein>
<dbReference type="Pfam" id="PF23055">
    <property type="entry name" value="DUF7041"/>
    <property type="match status" value="1"/>
</dbReference>
<dbReference type="InterPro" id="IPR055469">
    <property type="entry name" value="DUF7041"/>
</dbReference>
<accession>A0ABR3HE88</accession>
<proteinExistence type="predicted"/>
<feature type="compositionally biased region" description="Low complexity" evidence="1">
    <location>
        <begin position="242"/>
        <end position="255"/>
    </location>
</feature>
<comment type="caution">
    <text evidence="3">The sequence shown here is derived from an EMBL/GenBank/DDBJ whole genome shotgun (WGS) entry which is preliminary data.</text>
</comment>
<evidence type="ECO:0000313" key="4">
    <source>
        <dbReference type="Proteomes" id="UP001549920"/>
    </source>
</evidence>
<evidence type="ECO:0000313" key="3">
    <source>
        <dbReference type="EMBL" id="KAL0868735.1"/>
    </source>
</evidence>
<evidence type="ECO:0000259" key="2">
    <source>
        <dbReference type="Pfam" id="PF23055"/>
    </source>
</evidence>
<dbReference type="PANTHER" id="PTHR33327:SF3">
    <property type="entry name" value="RNA-DIRECTED DNA POLYMERASE"/>
    <property type="match status" value="1"/>
</dbReference>
<feature type="compositionally biased region" description="Basic residues" evidence="1">
    <location>
        <begin position="256"/>
        <end position="266"/>
    </location>
</feature>
<feature type="region of interest" description="Disordered" evidence="1">
    <location>
        <begin position="234"/>
        <end position="268"/>
    </location>
</feature>
<dbReference type="Proteomes" id="UP001549920">
    <property type="component" value="Unassembled WGS sequence"/>
</dbReference>
<gene>
    <name evidence="3" type="ORF">ABMA27_008170</name>
</gene>
<dbReference type="PANTHER" id="PTHR33327">
    <property type="entry name" value="ENDONUCLEASE"/>
    <property type="match status" value="1"/>
</dbReference>
<name>A0ABR3HE88_LOXSC</name>
<organism evidence="3 4">
    <name type="scientific">Loxostege sticticalis</name>
    <name type="common">Beet webworm moth</name>
    <dbReference type="NCBI Taxonomy" id="481309"/>
    <lineage>
        <taxon>Eukaryota</taxon>
        <taxon>Metazoa</taxon>
        <taxon>Ecdysozoa</taxon>
        <taxon>Arthropoda</taxon>
        <taxon>Hexapoda</taxon>
        <taxon>Insecta</taxon>
        <taxon>Pterygota</taxon>
        <taxon>Neoptera</taxon>
        <taxon>Endopterygota</taxon>
        <taxon>Lepidoptera</taxon>
        <taxon>Glossata</taxon>
        <taxon>Ditrysia</taxon>
        <taxon>Pyraloidea</taxon>
        <taxon>Crambidae</taxon>
        <taxon>Pyraustinae</taxon>
        <taxon>Loxostege</taxon>
    </lineage>
</organism>
<feature type="domain" description="DUF7041" evidence="2">
    <location>
        <begin position="46"/>
        <end position="129"/>
    </location>
</feature>
<evidence type="ECO:0000256" key="1">
    <source>
        <dbReference type="SAM" id="MobiDB-lite"/>
    </source>
</evidence>